<accession>A0A3D8RQI7</accession>
<proteinExistence type="inferred from homology"/>
<dbReference type="OrthoDB" id="1470350at2759"/>
<protein>
    <submittedName>
        <fullName evidence="15">Putative benzoate 4-monooxygenase cytochrome p450</fullName>
    </submittedName>
</protein>
<dbReference type="PRINTS" id="PR00463">
    <property type="entry name" value="EP450I"/>
</dbReference>
<dbReference type="STRING" id="1810919.A0A3D8RQI7"/>
<keyword evidence="10 13" id="KW-0503">Monooxygenase</keyword>
<dbReference type="CDD" id="cd11061">
    <property type="entry name" value="CYP67-like"/>
    <property type="match status" value="1"/>
</dbReference>
<dbReference type="Pfam" id="PF00067">
    <property type="entry name" value="p450"/>
    <property type="match status" value="1"/>
</dbReference>
<dbReference type="Proteomes" id="UP000256690">
    <property type="component" value="Unassembled WGS sequence"/>
</dbReference>
<dbReference type="InterPro" id="IPR050121">
    <property type="entry name" value="Cytochrome_P450_monoxygenase"/>
</dbReference>
<dbReference type="GeneID" id="38116695"/>
<evidence type="ECO:0000256" key="8">
    <source>
        <dbReference type="ARBA" id="ARBA00023002"/>
    </source>
</evidence>
<sequence>MSYLSVAFGPWLSWAIALVPLLGLASIIGLSIHRLYFSPYSKYPGPFLAKLTSWYSVYHTIIGDLHTDIWECHQKYGPIVRYAPNRILIDTEPGLNAIYGHGANVQKAKSYTRLTMVKGAQSTISTIDNDRHGKIRRVLNQGLSDGHIRAMDAEMTAVAALFAERLGEATDRFDGTRSAPASDGWSCAKNMAEWCDFFTFDIMSQLVFGTSYNLLGDAANHWIIDGVLGQLRRISYITQLPEAETLRLDKMLFPNARRKAVRFSLKGREIMEARKNKDVSNSKNDVFSKLLAAKDPETGEALSHSQLWAEGNVLIIAGSDTSSTGLAATFFYLTRTPSAYARVTNEVRSAFPTPDEVCQGPKLSSCVFIRACIQEALRLAPAVSGAMWREVLPGGLKIKMEEHDVKEEDVLDIPAGYEVGIGVWSLNHNERYYPEPFSFRPERWISQESGEEPVRLAKAAYATFSIGPRNCVGKGLAMTEMALAMAAVISRYDFRRADGADGQIGEGKGSFEGQYQTFYTFTSLKDGPMIQFRPYHKSNE</sequence>
<comment type="subcellular location">
    <subcellularLocation>
        <location evidence="2">Membrane</location>
    </subcellularLocation>
</comment>
<evidence type="ECO:0000256" key="4">
    <source>
        <dbReference type="ARBA" id="ARBA00022617"/>
    </source>
</evidence>
<comment type="cofactor">
    <cofactor evidence="1 12">
        <name>heme</name>
        <dbReference type="ChEBI" id="CHEBI:30413"/>
    </cofactor>
</comment>
<dbReference type="EMBL" id="PVWQ01000007">
    <property type="protein sequence ID" value="RDW76333.1"/>
    <property type="molecule type" value="Genomic_DNA"/>
</dbReference>
<organism evidence="15 16">
    <name type="scientific">Aspergillus mulundensis</name>
    <dbReference type="NCBI Taxonomy" id="1810919"/>
    <lineage>
        <taxon>Eukaryota</taxon>
        <taxon>Fungi</taxon>
        <taxon>Dikarya</taxon>
        <taxon>Ascomycota</taxon>
        <taxon>Pezizomycotina</taxon>
        <taxon>Eurotiomycetes</taxon>
        <taxon>Eurotiomycetidae</taxon>
        <taxon>Eurotiales</taxon>
        <taxon>Aspergillaceae</taxon>
        <taxon>Aspergillus</taxon>
        <taxon>Aspergillus subgen. Nidulantes</taxon>
    </lineage>
</organism>
<evidence type="ECO:0000256" key="7">
    <source>
        <dbReference type="ARBA" id="ARBA00022989"/>
    </source>
</evidence>
<comment type="caution">
    <text evidence="15">The sequence shown here is derived from an EMBL/GenBank/DDBJ whole genome shotgun (WGS) entry which is preliminary data.</text>
</comment>
<keyword evidence="4 12" id="KW-0349">Heme</keyword>
<dbReference type="InterPro" id="IPR001128">
    <property type="entry name" value="Cyt_P450"/>
</dbReference>
<evidence type="ECO:0000256" key="6">
    <source>
        <dbReference type="ARBA" id="ARBA00022723"/>
    </source>
</evidence>
<dbReference type="GO" id="GO:1902181">
    <property type="term" value="P:verruculogen biosynthetic process"/>
    <property type="evidence" value="ECO:0007669"/>
    <property type="project" value="UniProtKB-ARBA"/>
</dbReference>
<evidence type="ECO:0000256" key="13">
    <source>
        <dbReference type="RuleBase" id="RU000461"/>
    </source>
</evidence>
<keyword evidence="5 14" id="KW-0812">Transmembrane</keyword>
<reference evidence="15 16" key="1">
    <citation type="journal article" date="2018" name="IMA Fungus">
        <title>IMA Genome-F 9: Draft genome sequence of Annulohypoxylon stygium, Aspergillus mulundensis, Berkeleyomyces basicola (syn. Thielaviopsis basicola), Ceratocystis smalleyi, two Cercospora beticola strains, Coleophoma cylindrospora, Fusarium fracticaudum, Phialophora cf. hyalina, and Morchella septimelata.</title>
        <authorList>
            <person name="Wingfield B.D."/>
            <person name="Bills G.F."/>
            <person name="Dong Y."/>
            <person name="Huang W."/>
            <person name="Nel W.J."/>
            <person name="Swalarsk-Parry B.S."/>
            <person name="Vaghefi N."/>
            <person name="Wilken P.M."/>
            <person name="An Z."/>
            <person name="de Beer Z.W."/>
            <person name="De Vos L."/>
            <person name="Chen L."/>
            <person name="Duong T.A."/>
            <person name="Gao Y."/>
            <person name="Hammerbacher A."/>
            <person name="Kikkert J.R."/>
            <person name="Li Y."/>
            <person name="Li H."/>
            <person name="Li K."/>
            <person name="Li Q."/>
            <person name="Liu X."/>
            <person name="Ma X."/>
            <person name="Naidoo K."/>
            <person name="Pethybridge S.J."/>
            <person name="Sun J."/>
            <person name="Steenkamp E.T."/>
            <person name="van der Nest M.A."/>
            <person name="van Wyk S."/>
            <person name="Wingfield M.J."/>
            <person name="Xiong C."/>
            <person name="Yue Q."/>
            <person name="Zhang X."/>
        </authorList>
    </citation>
    <scope>NUCLEOTIDE SEQUENCE [LARGE SCALE GENOMIC DNA]</scope>
    <source>
        <strain evidence="15 16">DSM 5745</strain>
    </source>
</reference>
<evidence type="ECO:0000256" key="10">
    <source>
        <dbReference type="ARBA" id="ARBA00023033"/>
    </source>
</evidence>
<keyword evidence="9 12" id="KW-0408">Iron</keyword>
<evidence type="ECO:0000256" key="2">
    <source>
        <dbReference type="ARBA" id="ARBA00004370"/>
    </source>
</evidence>
<keyword evidence="11 14" id="KW-0472">Membrane</keyword>
<dbReference type="InterPro" id="IPR017972">
    <property type="entry name" value="Cyt_P450_CS"/>
</dbReference>
<keyword evidence="8 13" id="KW-0560">Oxidoreductase</keyword>
<dbReference type="InterPro" id="IPR036396">
    <property type="entry name" value="Cyt_P450_sf"/>
</dbReference>
<dbReference type="GO" id="GO:0016020">
    <property type="term" value="C:membrane"/>
    <property type="evidence" value="ECO:0007669"/>
    <property type="project" value="UniProtKB-SubCell"/>
</dbReference>
<name>A0A3D8RQI7_9EURO</name>
<dbReference type="FunFam" id="1.10.630.10:FF:000063">
    <property type="entry name" value="Cytochrome P450 monooxygenase"/>
    <property type="match status" value="1"/>
</dbReference>
<evidence type="ECO:0000256" key="12">
    <source>
        <dbReference type="PIRSR" id="PIRSR602401-1"/>
    </source>
</evidence>
<dbReference type="PRINTS" id="PR00385">
    <property type="entry name" value="P450"/>
</dbReference>
<feature type="transmembrane region" description="Helical" evidence="14">
    <location>
        <begin position="12"/>
        <end position="32"/>
    </location>
</feature>
<dbReference type="AlphaFoldDB" id="A0A3D8RQI7"/>
<keyword evidence="16" id="KW-1185">Reference proteome</keyword>
<dbReference type="Gene3D" id="1.10.630.10">
    <property type="entry name" value="Cytochrome P450"/>
    <property type="match status" value="1"/>
</dbReference>
<evidence type="ECO:0000313" key="15">
    <source>
        <dbReference type="EMBL" id="RDW76333.1"/>
    </source>
</evidence>
<evidence type="ECO:0000313" key="16">
    <source>
        <dbReference type="Proteomes" id="UP000256690"/>
    </source>
</evidence>
<feature type="binding site" description="axial binding residue" evidence="12">
    <location>
        <position position="471"/>
    </location>
    <ligand>
        <name>heme</name>
        <dbReference type="ChEBI" id="CHEBI:30413"/>
    </ligand>
    <ligandPart>
        <name>Fe</name>
        <dbReference type="ChEBI" id="CHEBI:18248"/>
    </ligandPart>
</feature>
<dbReference type="GO" id="GO:0005506">
    <property type="term" value="F:iron ion binding"/>
    <property type="evidence" value="ECO:0007669"/>
    <property type="project" value="InterPro"/>
</dbReference>
<dbReference type="InterPro" id="IPR002401">
    <property type="entry name" value="Cyt_P450_E_grp-I"/>
</dbReference>
<evidence type="ECO:0000256" key="1">
    <source>
        <dbReference type="ARBA" id="ARBA00001971"/>
    </source>
</evidence>
<dbReference type="RefSeq" id="XP_026602645.1">
    <property type="nucleotide sequence ID" value="XM_026748341.1"/>
</dbReference>
<gene>
    <name evidence="15" type="ORF">DSM5745_06325</name>
</gene>
<dbReference type="SUPFAM" id="SSF48264">
    <property type="entry name" value="Cytochrome P450"/>
    <property type="match status" value="1"/>
</dbReference>
<dbReference type="PANTHER" id="PTHR24305">
    <property type="entry name" value="CYTOCHROME P450"/>
    <property type="match status" value="1"/>
</dbReference>
<dbReference type="PROSITE" id="PS00086">
    <property type="entry name" value="CYTOCHROME_P450"/>
    <property type="match status" value="1"/>
</dbReference>
<evidence type="ECO:0000256" key="3">
    <source>
        <dbReference type="ARBA" id="ARBA00010617"/>
    </source>
</evidence>
<keyword evidence="6 12" id="KW-0479">Metal-binding</keyword>
<dbReference type="GO" id="GO:0016705">
    <property type="term" value="F:oxidoreductase activity, acting on paired donors, with incorporation or reduction of molecular oxygen"/>
    <property type="evidence" value="ECO:0007669"/>
    <property type="project" value="InterPro"/>
</dbReference>
<evidence type="ECO:0000256" key="11">
    <source>
        <dbReference type="ARBA" id="ARBA00023136"/>
    </source>
</evidence>
<evidence type="ECO:0000256" key="5">
    <source>
        <dbReference type="ARBA" id="ARBA00022692"/>
    </source>
</evidence>
<evidence type="ECO:0000256" key="14">
    <source>
        <dbReference type="SAM" id="Phobius"/>
    </source>
</evidence>
<keyword evidence="7 14" id="KW-1133">Transmembrane helix</keyword>
<dbReference type="GO" id="GO:0020037">
    <property type="term" value="F:heme binding"/>
    <property type="evidence" value="ECO:0007669"/>
    <property type="project" value="InterPro"/>
</dbReference>
<evidence type="ECO:0000256" key="9">
    <source>
        <dbReference type="ARBA" id="ARBA00023004"/>
    </source>
</evidence>
<comment type="similarity">
    <text evidence="3 13">Belongs to the cytochrome P450 family.</text>
</comment>
<dbReference type="GO" id="GO:0004497">
    <property type="term" value="F:monooxygenase activity"/>
    <property type="evidence" value="ECO:0007669"/>
    <property type="project" value="UniProtKB-KW"/>
</dbReference>
<dbReference type="PANTHER" id="PTHR24305:SF237">
    <property type="entry name" value="CYTOCHROME P450 MONOOXYGENASE ATNE-RELATED"/>
    <property type="match status" value="1"/>
</dbReference>